<sequence>MTFDLCCIVNKPALNRTHGEQANQLQCRISYLISHTQTENEAFKKQF</sequence>
<name>A0A0E9U7G1_ANGAN</name>
<dbReference type="AlphaFoldDB" id="A0A0E9U7G1"/>
<organism evidence="1">
    <name type="scientific">Anguilla anguilla</name>
    <name type="common">European freshwater eel</name>
    <name type="synonym">Muraena anguilla</name>
    <dbReference type="NCBI Taxonomy" id="7936"/>
    <lineage>
        <taxon>Eukaryota</taxon>
        <taxon>Metazoa</taxon>
        <taxon>Chordata</taxon>
        <taxon>Craniata</taxon>
        <taxon>Vertebrata</taxon>
        <taxon>Euteleostomi</taxon>
        <taxon>Actinopterygii</taxon>
        <taxon>Neopterygii</taxon>
        <taxon>Teleostei</taxon>
        <taxon>Anguilliformes</taxon>
        <taxon>Anguillidae</taxon>
        <taxon>Anguilla</taxon>
    </lineage>
</organism>
<evidence type="ECO:0000313" key="1">
    <source>
        <dbReference type="EMBL" id="JAH61829.1"/>
    </source>
</evidence>
<protein>
    <submittedName>
        <fullName evidence="1">Uncharacterized protein</fullName>
    </submittedName>
</protein>
<reference evidence="1" key="2">
    <citation type="journal article" date="2015" name="Fish Shellfish Immunol.">
        <title>Early steps in the European eel (Anguilla anguilla)-Vibrio vulnificus interaction in the gills: Role of the RtxA13 toxin.</title>
        <authorList>
            <person name="Callol A."/>
            <person name="Pajuelo D."/>
            <person name="Ebbesson L."/>
            <person name="Teles M."/>
            <person name="MacKenzie S."/>
            <person name="Amaro C."/>
        </authorList>
    </citation>
    <scope>NUCLEOTIDE SEQUENCE</scope>
</reference>
<accession>A0A0E9U7G1</accession>
<reference evidence="1" key="1">
    <citation type="submission" date="2014-11" db="EMBL/GenBank/DDBJ databases">
        <authorList>
            <person name="Amaro Gonzalez C."/>
        </authorList>
    </citation>
    <scope>NUCLEOTIDE SEQUENCE</scope>
</reference>
<proteinExistence type="predicted"/>
<dbReference type="EMBL" id="GBXM01046748">
    <property type="protein sequence ID" value="JAH61829.1"/>
    <property type="molecule type" value="Transcribed_RNA"/>
</dbReference>